<dbReference type="PANTHER" id="PTHR43798">
    <property type="entry name" value="MONOACYLGLYCEROL LIPASE"/>
    <property type="match status" value="1"/>
</dbReference>
<dbReference type="AlphaFoldDB" id="A0A6A6XFY0"/>
<dbReference type="PANTHER" id="PTHR43798:SF33">
    <property type="entry name" value="HYDROLASE, PUTATIVE (AFU_ORTHOLOGUE AFUA_2G14860)-RELATED"/>
    <property type="match status" value="1"/>
</dbReference>
<dbReference type="EMBL" id="MU001875">
    <property type="protein sequence ID" value="KAF2794943.1"/>
    <property type="molecule type" value="Genomic_DNA"/>
</dbReference>
<dbReference type="InterPro" id="IPR029058">
    <property type="entry name" value="AB_hydrolase_fold"/>
</dbReference>
<feature type="domain" description="AB hydrolase-1" evidence="1">
    <location>
        <begin position="34"/>
        <end position="315"/>
    </location>
</feature>
<name>A0A6A6XFY0_9PLEO</name>
<dbReference type="GO" id="GO:0047372">
    <property type="term" value="F:monoacylglycerol lipase activity"/>
    <property type="evidence" value="ECO:0007669"/>
    <property type="project" value="TreeGrafter"/>
</dbReference>
<organism evidence="2 3">
    <name type="scientific">Melanomma pulvis-pyrius CBS 109.77</name>
    <dbReference type="NCBI Taxonomy" id="1314802"/>
    <lineage>
        <taxon>Eukaryota</taxon>
        <taxon>Fungi</taxon>
        <taxon>Dikarya</taxon>
        <taxon>Ascomycota</taxon>
        <taxon>Pezizomycotina</taxon>
        <taxon>Dothideomycetes</taxon>
        <taxon>Pleosporomycetidae</taxon>
        <taxon>Pleosporales</taxon>
        <taxon>Melanommataceae</taxon>
        <taxon>Melanomma</taxon>
    </lineage>
</organism>
<dbReference type="GO" id="GO:0046464">
    <property type="term" value="P:acylglycerol catabolic process"/>
    <property type="evidence" value="ECO:0007669"/>
    <property type="project" value="TreeGrafter"/>
</dbReference>
<dbReference type="InterPro" id="IPR000073">
    <property type="entry name" value="AB_hydrolase_1"/>
</dbReference>
<dbReference type="InterPro" id="IPR050266">
    <property type="entry name" value="AB_hydrolase_sf"/>
</dbReference>
<gene>
    <name evidence="2" type="ORF">K505DRAFT_303114</name>
</gene>
<evidence type="ECO:0000313" key="2">
    <source>
        <dbReference type="EMBL" id="KAF2794943.1"/>
    </source>
</evidence>
<keyword evidence="2" id="KW-0378">Hydrolase</keyword>
<proteinExistence type="predicted"/>
<keyword evidence="3" id="KW-1185">Reference proteome</keyword>
<dbReference type="InterPro" id="IPR000639">
    <property type="entry name" value="Epox_hydrolase-like"/>
</dbReference>
<dbReference type="SUPFAM" id="SSF53474">
    <property type="entry name" value="alpha/beta-Hydrolases"/>
    <property type="match status" value="1"/>
</dbReference>
<dbReference type="OrthoDB" id="284184at2759"/>
<dbReference type="Pfam" id="PF00561">
    <property type="entry name" value="Abhydrolase_1"/>
    <property type="match status" value="1"/>
</dbReference>
<sequence>MALQLFPDTSKSIALEDGTIYAYIFIPPSSPNQPTFLLLHGFPSSSFDWRRVIPLLQEDGYGIIAPDLLGYGDTDKPTEVSAYSMKRMADHLSELLQKENVQQVIGVGHDVGSGLLSYASLAHPSLFEGIVFSSLGYVPPGSFDVDQFNIITEQVLGYPTFGYWKFFDEDDAGRTLDANSDSFVSLFYPQYAEDWKTTMGPIGAAKSWVANAKVTPLPAWLSEDDVQKRNQVFNKGGYTAPLNWYKGVMRKVDEPYAATLATEESKSIGLPALVIVGEHDHICVADFQKPTAETYLRNYRIERLQCGHWIPLEKPAEFVALLKGFSKSSNLA</sequence>
<dbReference type="Gene3D" id="3.40.50.1820">
    <property type="entry name" value="alpha/beta hydrolase"/>
    <property type="match status" value="1"/>
</dbReference>
<protein>
    <submittedName>
        <fullName evidence="2">Putative epoxide hydrolase</fullName>
    </submittedName>
</protein>
<dbReference type="GO" id="GO:0016020">
    <property type="term" value="C:membrane"/>
    <property type="evidence" value="ECO:0007669"/>
    <property type="project" value="TreeGrafter"/>
</dbReference>
<evidence type="ECO:0000313" key="3">
    <source>
        <dbReference type="Proteomes" id="UP000799757"/>
    </source>
</evidence>
<reference evidence="2" key="1">
    <citation type="journal article" date="2020" name="Stud. Mycol.">
        <title>101 Dothideomycetes genomes: a test case for predicting lifestyles and emergence of pathogens.</title>
        <authorList>
            <person name="Haridas S."/>
            <person name="Albert R."/>
            <person name="Binder M."/>
            <person name="Bloem J."/>
            <person name="Labutti K."/>
            <person name="Salamov A."/>
            <person name="Andreopoulos B."/>
            <person name="Baker S."/>
            <person name="Barry K."/>
            <person name="Bills G."/>
            <person name="Bluhm B."/>
            <person name="Cannon C."/>
            <person name="Castanera R."/>
            <person name="Culley D."/>
            <person name="Daum C."/>
            <person name="Ezra D."/>
            <person name="Gonzalez J."/>
            <person name="Henrissat B."/>
            <person name="Kuo A."/>
            <person name="Liang C."/>
            <person name="Lipzen A."/>
            <person name="Lutzoni F."/>
            <person name="Magnuson J."/>
            <person name="Mondo S."/>
            <person name="Nolan M."/>
            <person name="Ohm R."/>
            <person name="Pangilinan J."/>
            <person name="Park H.-J."/>
            <person name="Ramirez L."/>
            <person name="Alfaro M."/>
            <person name="Sun H."/>
            <person name="Tritt A."/>
            <person name="Yoshinaga Y."/>
            <person name="Zwiers L.-H."/>
            <person name="Turgeon B."/>
            <person name="Goodwin S."/>
            <person name="Spatafora J."/>
            <person name="Crous P."/>
            <person name="Grigoriev I."/>
        </authorList>
    </citation>
    <scope>NUCLEOTIDE SEQUENCE</scope>
    <source>
        <strain evidence="2">CBS 109.77</strain>
    </source>
</reference>
<dbReference type="Proteomes" id="UP000799757">
    <property type="component" value="Unassembled WGS sequence"/>
</dbReference>
<evidence type="ECO:0000259" key="1">
    <source>
        <dbReference type="Pfam" id="PF00561"/>
    </source>
</evidence>
<accession>A0A6A6XFY0</accession>
<dbReference type="PRINTS" id="PR00412">
    <property type="entry name" value="EPOXHYDRLASE"/>
</dbReference>